<protein>
    <submittedName>
        <fullName evidence="2">Uncharacterized protein</fullName>
    </submittedName>
</protein>
<keyword evidence="3" id="KW-1185">Reference proteome</keyword>
<dbReference type="Proteomes" id="UP001516400">
    <property type="component" value="Unassembled WGS sequence"/>
</dbReference>
<dbReference type="AlphaFoldDB" id="A0ABD2P2Z6"/>
<comment type="caution">
    <text evidence="2">The sequence shown here is derived from an EMBL/GenBank/DDBJ whole genome shotgun (WGS) entry which is preliminary data.</text>
</comment>
<gene>
    <name evidence="2" type="ORF">HHI36_019402</name>
</gene>
<evidence type="ECO:0000313" key="2">
    <source>
        <dbReference type="EMBL" id="KAL3285292.1"/>
    </source>
</evidence>
<organism evidence="2 3">
    <name type="scientific">Cryptolaemus montrouzieri</name>
    <dbReference type="NCBI Taxonomy" id="559131"/>
    <lineage>
        <taxon>Eukaryota</taxon>
        <taxon>Metazoa</taxon>
        <taxon>Ecdysozoa</taxon>
        <taxon>Arthropoda</taxon>
        <taxon>Hexapoda</taxon>
        <taxon>Insecta</taxon>
        <taxon>Pterygota</taxon>
        <taxon>Neoptera</taxon>
        <taxon>Endopterygota</taxon>
        <taxon>Coleoptera</taxon>
        <taxon>Polyphaga</taxon>
        <taxon>Cucujiformia</taxon>
        <taxon>Coccinelloidea</taxon>
        <taxon>Coccinellidae</taxon>
        <taxon>Scymninae</taxon>
        <taxon>Scymnini</taxon>
        <taxon>Cryptolaemus</taxon>
    </lineage>
</organism>
<sequence length="97" mass="11056">MSPPVQIPIPPLPEDVLKLPTQSDESTECAKSKIVEKIIKTSEVNETIETVAKQSIMEMHQDRMFFLREQLKLLKDTEWRYQPIDKLIGSCASSEAP</sequence>
<evidence type="ECO:0000313" key="3">
    <source>
        <dbReference type="Proteomes" id="UP001516400"/>
    </source>
</evidence>
<dbReference type="EMBL" id="JABFTP020000165">
    <property type="protein sequence ID" value="KAL3285292.1"/>
    <property type="molecule type" value="Genomic_DNA"/>
</dbReference>
<name>A0ABD2P2Z6_9CUCU</name>
<evidence type="ECO:0000256" key="1">
    <source>
        <dbReference type="SAM" id="MobiDB-lite"/>
    </source>
</evidence>
<reference evidence="2 3" key="1">
    <citation type="journal article" date="2021" name="BMC Biol.">
        <title>Horizontally acquired antibacterial genes associated with adaptive radiation of ladybird beetles.</title>
        <authorList>
            <person name="Li H.S."/>
            <person name="Tang X.F."/>
            <person name="Huang Y.H."/>
            <person name="Xu Z.Y."/>
            <person name="Chen M.L."/>
            <person name="Du X.Y."/>
            <person name="Qiu B.Y."/>
            <person name="Chen P.T."/>
            <person name="Zhang W."/>
            <person name="Slipinski A."/>
            <person name="Escalona H.E."/>
            <person name="Waterhouse R.M."/>
            <person name="Zwick A."/>
            <person name="Pang H."/>
        </authorList>
    </citation>
    <scope>NUCLEOTIDE SEQUENCE [LARGE SCALE GENOMIC DNA]</scope>
    <source>
        <strain evidence="2">SYSU2018</strain>
    </source>
</reference>
<proteinExistence type="predicted"/>
<accession>A0ABD2P2Z6</accession>
<feature type="region of interest" description="Disordered" evidence="1">
    <location>
        <begin position="1"/>
        <end position="23"/>
    </location>
</feature>
<feature type="compositionally biased region" description="Pro residues" evidence="1">
    <location>
        <begin position="1"/>
        <end position="13"/>
    </location>
</feature>